<proteinExistence type="predicted"/>
<reference evidence="1 2" key="1">
    <citation type="submission" date="2018-06" db="EMBL/GenBank/DDBJ databases">
        <title>Chryseolinea flavus sp. nov., a member of the phylum Bacteroidetes isolated from soil.</title>
        <authorList>
            <person name="Li Y."/>
            <person name="Wang J."/>
        </authorList>
    </citation>
    <scope>NUCLEOTIDE SEQUENCE [LARGE SCALE GENOMIC DNA]</scope>
    <source>
        <strain evidence="1 2">SDU1-6</strain>
    </source>
</reference>
<sequence>MENSDGRFRGVRELTLLPDDIGEVMTPSDCAKAFDYLEGVLHISRNWRMDFEQEFLAQPHAVSKQEFFIRFTAKHIDPHLCVLLQRKQSPVQSLLRFLLRDRIAQKKTKGIGRPNDYYLNLLEKRRKTQR</sequence>
<name>A0A364XX93_9BACT</name>
<dbReference type="AlphaFoldDB" id="A0A364XX93"/>
<comment type="caution">
    <text evidence="1">The sequence shown here is derived from an EMBL/GenBank/DDBJ whole genome shotgun (WGS) entry which is preliminary data.</text>
</comment>
<evidence type="ECO:0000313" key="1">
    <source>
        <dbReference type="EMBL" id="RAV98875.1"/>
    </source>
</evidence>
<protein>
    <submittedName>
        <fullName evidence="1">Uncharacterized protein</fullName>
    </submittedName>
</protein>
<accession>A0A364XX93</accession>
<gene>
    <name evidence="1" type="ORF">DQQ10_21475</name>
</gene>
<dbReference type="EMBL" id="QMFY01000014">
    <property type="protein sequence ID" value="RAV98875.1"/>
    <property type="molecule type" value="Genomic_DNA"/>
</dbReference>
<keyword evidence="2" id="KW-1185">Reference proteome</keyword>
<dbReference type="Proteomes" id="UP000251889">
    <property type="component" value="Unassembled WGS sequence"/>
</dbReference>
<organism evidence="1 2">
    <name type="scientific">Pseudochryseolinea flava</name>
    <dbReference type="NCBI Taxonomy" id="2059302"/>
    <lineage>
        <taxon>Bacteria</taxon>
        <taxon>Pseudomonadati</taxon>
        <taxon>Bacteroidota</taxon>
        <taxon>Cytophagia</taxon>
        <taxon>Cytophagales</taxon>
        <taxon>Fulvivirgaceae</taxon>
        <taxon>Pseudochryseolinea</taxon>
    </lineage>
</organism>
<evidence type="ECO:0000313" key="2">
    <source>
        <dbReference type="Proteomes" id="UP000251889"/>
    </source>
</evidence>